<reference evidence="5" key="1">
    <citation type="journal article" date="2024" name="Algal Res.">
        <title>Biochemical, toxicological and genomic investigation of a high-biomass producing Limnothrix strain isolated from Italian shallow drinking water reservoir.</title>
        <authorList>
            <person name="Simonazzi M."/>
            <person name="Shishido T.K."/>
            <person name="Delbaje E."/>
            <person name="Wahlsten M."/>
            <person name="Fewer D.P."/>
            <person name="Sivonen K."/>
            <person name="Pezzolesi L."/>
            <person name="Pistocchi R."/>
        </authorList>
    </citation>
    <scope>NUCLEOTIDE SEQUENCE [LARGE SCALE GENOMIC DNA]</scope>
    <source>
        <strain evidence="5">LRLZ20PSL1</strain>
    </source>
</reference>
<protein>
    <submittedName>
        <fullName evidence="4">Serine hydrolase</fullName>
    </submittedName>
</protein>
<evidence type="ECO:0000256" key="2">
    <source>
        <dbReference type="SAM" id="Phobius"/>
    </source>
</evidence>
<dbReference type="InterPro" id="IPR000871">
    <property type="entry name" value="Beta-lactam_class-A"/>
</dbReference>
<dbReference type="PANTHER" id="PTHR35333">
    <property type="entry name" value="BETA-LACTAMASE"/>
    <property type="match status" value="1"/>
</dbReference>
<feature type="transmembrane region" description="Helical" evidence="2">
    <location>
        <begin position="99"/>
        <end position="120"/>
    </location>
</feature>
<keyword evidence="2" id="KW-0812">Transmembrane</keyword>
<keyword evidence="4" id="KW-0378">Hydrolase</keyword>
<dbReference type="Gene3D" id="3.40.710.10">
    <property type="entry name" value="DD-peptidase/beta-lactamase superfamily"/>
    <property type="match status" value="1"/>
</dbReference>
<dbReference type="Proteomes" id="UP001604335">
    <property type="component" value="Unassembled WGS sequence"/>
</dbReference>
<keyword evidence="5" id="KW-1185">Reference proteome</keyword>
<dbReference type="InterPro" id="IPR012338">
    <property type="entry name" value="Beta-lactam/transpept-like"/>
</dbReference>
<evidence type="ECO:0000256" key="1">
    <source>
        <dbReference type="SAM" id="MobiDB-lite"/>
    </source>
</evidence>
<feature type="region of interest" description="Disordered" evidence="1">
    <location>
        <begin position="1"/>
        <end position="94"/>
    </location>
</feature>
<evidence type="ECO:0000259" key="3">
    <source>
        <dbReference type="Pfam" id="PF13354"/>
    </source>
</evidence>
<evidence type="ECO:0000313" key="4">
    <source>
        <dbReference type="EMBL" id="MFG3818491.1"/>
    </source>
</evidence>
<feature type="domain" description="Beta-lactamase class A catalytic" evidence="3">
    <location>
        <begin position="185"/>
        <end position="391"/>
    </location>
</feature>
<feature type="compositionally biased region" description="Pro residues" evidence="1">
    <location>
        <begin position="14"/>
        <end position="37"/>
    </location>
</feature>
<dbReference type="Pfam" id="PF13354">
    <property type="entry name" value="Beta-lactamase2"/>
    <property type="match status" value="1"/>
</dbReference>
<sequence>MAAKFWAETELAMPQPPDRPRPLPAPRPLAAVPPPPGARRSRARPPARQNWLQSTVDRLTRPTAPEPGQANGRSPRPRPTAPDRPPTRRSKGDPLWLQALRTLIVGAGLGAIVGTVLMAFDPAMRQTASPAGTQINQVVRQGQKQLASPALPPPGSAFRQPIAPLSDQFQKIAARYPSLILHAAALDLDTGDFAAWNDTRSVAAASTIKVPILVAFFQDVDAGKIRLDEMLTMEARFVAPEAGTMQYQKPGQKFSAIDTARQMIVISDNTATNMIMARTGGSGPLNQRFQSWGLQGTNIRDLLPDITGLNRTTARDLVQLTALINRGELVSMRSRDRLLSIMRGTVANSLLPKGIGKGGEVAHKTGTLAKLLADTGLVDTPNGRRYGIAVLAERAPNDPKAAEAIRDYSRAAYNHFSNLPPIAR</sequence>
<accession>A0ABW7CF58</accession>
<name>A0ABW7CF58_9CYAN</name>
<dbReference type="PANTHER" id="PTHR35333:SF4">
    <property type="entry name" value="SLR0121 PROTEIN"/>
    <property type="match status" value="1"/>
</dbReference>
<dbReference type="SUPFAM" id="SSF56601">
    <property type="entry name" value="beta-lactamase/transpeptidase-like"/>
    <property type="match status" value="1"/>
</dbReference>
<keyword evidence="2" id="KW-0472">Membrane</keyword>
<dbReference type="GO" id="GO:0016787">
    <property type="term" value="F:hydrolase activity"/>
    <property type="evidence" value="ECO:0007669"/>
    <property type="project" value="UniProtKB-KW"/>
</dbReference>
<dbReference type="EMBL" id="JAZAQF010000078">
    <property type="protein sequence ID" value="MFG3818491.1"/>
    <property type="molecule type" value="Genomic_DNA"/>
</dbReference>
<evidence type="ECO:0000313" key="5">
    <source>
        <dbReference type="Proteomes" id="UP001604335"/>
    </source>
</evidence>
<organism evidence="4 5">
    <name type="scientific">Limnothrix redekei LRLZ20PSL1</name>
    <dbReference type="NCBI Taxonomy" id="3112953"/>
    <lineage>
        <taxon>Bacteria</taxon>
        <taxon>Bacillati</taxon>
        <taxon>Cyanobacteriota</taxon>
        <taxon>Cyanophyceae</taxon>
        <taxon>Pseudanabaenales</taxon>
        <taxon>Pseudanabaenaceae</taxon>
        <taxon>Limnothrix</taxon>
    </lineage>
</organism>
<dbReference type="InterPro" id="IPR045155">
    <property type="entry name" value="Beta-lactam_cat"/>
</dbReference>
<gene>
    <name evidence="4" type="ORF">VPK24_12640</name>
</gene>
<proteinExistence type="predicted"/>
<comment type="caution">
    <text evidence="4">The sequence shown here is derived from an EMBL/GenBank/DDBJ whole genome shotgun (WGS) entry which is preliminary data.</text>
</comment>
<keyword evidence="2" id="KW-1133">Transmembrane helix</keyword>
<dbReference type="RefSeq" id="WP_393013884.1">
    <property type="nucleotide sequence ID" value="NZ_JAZAQF010000078.1"/>
</dbReference>